<dbReference type="AlphaFoldDB" id="A0A7W6XVY8"/>
<protein>
    <submittedName>
        <fullName evidence="1">Uncharacterized protein</fullName>
    </submittedName>
</protein>
<reference evidence="1 2" key="1">
    <citation type="submission" date="2020-08" db="EMBL/GenBank/DDBJ databases">
        <title>Genomic Encyclopedia of Type Strains, Phase IV (KMG-V): Genome sequencing to study the core and pangenomes of soil and plant-associated prokaryotes.</title>
        <authorList>
            <person name="Whitman W."/>
        </authorList>
    </citation>
    <scope>NUCLEOTIDE SEQUENCE [LARGE SCALE GENOMIC DNA]</scope>
    <source>
        <strain evidence="1 2">SEMIA 414</strain>
    </source>
</reference>
<proteinExistence type="predicted"/>
<accession>A0A7W6XVY8</accession>
<gene>
    <name evidence="1" type="ORF">GGE15_003367</name>
</gene>
<evidence type="ECO:0000313" key="1">
    <source>
        <dbReference type="EMBL" id="MBB4440091.1"/>
    </source>
</evidence>
<evidence type="ECO:0000313" key="2">
    <source>
        <dbReference type="Proteomes" id="UP000533724"/>
    </source>
</evidence>
<dbReference type="EMBL" id="JACIHI010000007">
    <property type="protein sequence ID" value="MBB4440091.1"/>
    <property type="molecule type" value="Genomic_DNA"/>
</dbReference>
<comment type="caution">
    <text evidence="1">The sequence shown here is derived from an EMBL/GenBank/DDBJ whole genome shotgun (WGS) entry which is preliminary data.</text>
</comment>
<dbReference type="Proteomes" id="UP000533724">
    <property type="component" value="Unassembled WGS sequence"/>
</dbReference>
<organism evidence="1 2">
    <name type="scientific">Rhizobium esperanzae</name>
    <dbReference type="NCBI Taxonomy" id="1967781"/>
    <lineage>
        <taxon>Bacteria</taxon>
        <taxon>Pseudomonadati</taxon>
        <taxon>Pseudomonadota</taxon>
        <taxon>Alphaproteobacteria</taxon>
        <taxon>Hyphomicrobiales</taxon>
        <taxon>Rhizobiaceae</taxon>
        <taxon>Rhizobium/Agrobacterium group</taxon>
        <taxon>Rhizobium</taxon>
    </lineage>
</organism>
<sequence length="117" mass="12895">MKLYGIDNLYHAFLAGSDVDVSGTSLVSENQALWGGLGVGGLLSWSDDRYALKIVLVPLMISYVRDIRIFSTTDITTFRTTMSIWNVEVPVFAPLDVRRGEPTLRRESAVQAASSAR</sequence>
<name>A0A7W6XVY8_9HYPH</name>